<dbReference type="PANTHER" id="PTHR46825">
    <property type="entry name" value="D-ALANYL-D-ALANINE-CARBOXYPEPTIDASE/ENDOPEPTIDASE AMPH"/>
    <property type="match status" value="1"/>
</dbReference>
<dbReference type="InterPro" id="IPR001466">
    <property type="entry name" value="Beta-lactam-related"/>
</dbReference>
<keyword evidence="6" id="KW-1185">Reference proteome</keyword>
<keyword evidence="3" id="KW-0732">Signal</keyword>
<dbReference type="GO" id="GO:0016020">
    <property type="term" value="C:membrane"/>
    <property type="evidence" value="ECO:0007669"/>
    <property type="project" value="UniProtKB-SubCell"/>
</dbReference>
<evidence type="ECO:0000313" key="5">
    <source>
        <dbReference type="EMBL" id="MBC2846032.1"/>
    </source>
</evidence>
<dbReference type="InterPro" id="IPR012338">
    <property type="entry name" value="Beta-lactam/transpept-like"/>
</dbReference>
<feature type="domain" description="Beta-lactamase-related" evidence="4">
    <location>
        <begin position="43"/>
        <end position="331"/>
    </location>
</feature>
<protein>
    <submittedName>
        <fullName evidence="5">Beta-lactamase family protein</fullName>
    </submittedName>
</protein>
<dbReference type="Proteomes" id="UP000533900">
    <property type="component" value="Unassembled WGS sequence"/>
</dbReference>
<evidence type="ECO:0000256" key="3">
    <source>
        <dbReference type="SAM" id="SignalP"/>
    </source>
</evidence>
<evidence type="ECO:0000259" key="4">
    <source>
        <dbReference type="Pfam" id="PF00144"/>
    </source>
</evidence>
<gene>
    <name evidence="5" type="ORF">H7F21_13075</name>
</gene>
<sequence length="344" mass="40047">MKHKMLIIFMAMFCAAFLNISCQYNSIHEYVEEQYFNGELNGNILVVKNDEVLYENSFGVAHPETKEPLTASHRFAIGSISKEFPGMATMQLYERGKLKLEDKISMYLEDLPSWASSITIQQLFKYTSGLPRVAWERYGENKITVTHELLLNDLKKVKALSFKPGTDYLYSNYNPILLIHIVEKVSGQSFEDYVTQNIFKPAKMTNSYFGKAVPWKNEVLPAHPFDQDNNLDAFRMDGLKFLMLFSAQDLYQYLYHLHSYQLLSKKSVKLLSEREGSQSPLGVLEWDDDQLEVHHHHGEQGNYESVIRYYPEEQLYIIILKNQKFFNVMDMADEIKDIVNQKTI</sequence>
<dbReference type="SUPFAM" id="SSF56601">
    <property type="entry name" value="beta-lactamase/transpeptidase-like"/>
    <property type="match status" value="1"/>
</dbReference>
<proteinExistence type="predicted"/>
<comment type="subcellular location">
    <subcellularLocation>
        <location evidence="1">Membrane</location>
    </subcellularLocation>
</comment>
<keyword evidence="2" id="KW-0472">Membrane</keyword>
<evidence type="ECO:0000256" key="1">
    <source>
        <dbReference type="ARBA" id="ARBA00004370"/>
    </source>
</evidence>
<dbReference type="Pfam" id="PF00144">
    <property type="entry name" value="Beta-lactamase"/>
    <property type="match status" value="1"/>
</dbReference>
<evidence type="ECO:0000313" key="6">
    <source>
        <dbReference type="Proteomes" id="UP000533900"/>
    </source>
</evidence>
<reference evidence="5" key="1">
    <citation type="submission" date="2020-08" db="EMBL/GenBank/DDBJ databases">
        <title>Winogradskyella ouciana sp. nov., isolated from the hadal seawater of the Mariana Trench.</title>
        <authorList>
            <person name="He X."/>
        </authorList>
    </citation>
    <scope>NUCLEOTIDE SEQUENCE [LARGE SCALE GENOMIC DNA]</scope>
    <source>
        <strain evidence="5">KCTC 52348</strain>
    </source>
</reference>
<organism evidence="5 6">
    <name type="scientific">Winogradskyella flava</name>
    <dbReference type="NCBI Taxonomy" id="1884876"/>
    <lineage>
        <taxon>Bacteria</taxon>
        <taxon>Pseudomonadati</taxon>
        <taxon>Bacteroidota</taxon>
        <taxon>Flavobacteriia</taxon>
        <taxon>Flavobacteriales</taxon>
        <taxon>Flavobacteriaceae</taxon>
        <taxon>Winogradskyella</taxon>
    </lineage>
</organism>
<feature type="signal peptide" evidence="3">
    <location>
        <begin position="1"/>
        <end position="20"/>
    </location>
</feature>
<dbReference type="PANTHER" id="PTHR46825:SF11">
    <property type="entry name" value="PENICILLIN-BINDING PROTEIN 4"/>
    <property type="match status" value="1"/>
</dbReference>
<accession>A0A842IS79</accession>
<comment type="caution">
    <text evidence="5">The sequence shown here is derived from an EMBL/GenBank/DDBJ whole genome shotgun (WGS) entry which is preliminary data.</text>
</comment>
<dbReference type="InterPro" id="IPR050491">
    <property type="entry name" value="AmpC-like"/>
</dbReference>
<dbReference type="Gene3D" id="3.40.710.10">
    <property type="entry name" value="DD-peptidase/beta-lactamase superfamily"/>
    <property type="match status" value="1"/>
</dbReference>
<dbReference type="AlphaFoldDB" id="A0A842IS79"/>
<dbReference type="RefSeq" id="WP_185789749.1">
    <property type="nucleotide sequence ID" value="NZ_JACLCP010000004.1"/>
</dbReference>
<dbReference type="EMBL" id="JACLCP010000004">
    <property type="protein sequence ID" value="MBC2846032.1"/>
    <property type="molecule type" value="Genomic_DNA"/>
</dbReference>
<evidence type="ECO:0000256" key="2">
    <source>
        <dbReference type="ARBA" id="ARBA00023136"/>
    </source>
</evidence>
<name>A0A842IS79_9FLAO</name>
<feature type="chain" id="PRO_5032608235" evidence="3">
    <location>
        <begin position="21"/>
        <end position="344"/>
    </location>
</feature>